<dbReference type="GO" id="GO:0016042">
    <property type="term" value="P:lipid catabolic process"/>
    <property type="evidence" value="ECO:0007669"/>
    <property type="project" value="UniProtKB-KW"/>
</dbReference>
<protein>
    <submittedName>
        <fullName evidence="4">Uncharacterized protein</fullName>
    </submittedName>
</protein>
<keyword evidence="5" id="KW-1185">Reference proteome</keyword>
<dbReference type="GO" id="GO:0016787">
    <property type="term" value="F:hydrolase activity"/>
    <property type="evidence" value="ECO:0007669"/>
    <property type="project" value="UniProtKB-KW"/>
</dbReference>
<dbReference type="PANTHER" id="PTHR32241">
    <property type="entry name" value="PATATIN-LIKE PROTEIN 6"/>
    <property type="match status" value="1"/>
</dbReference>
<accession>A0ABD3AS78</accession>
<evidence type="ECO:0000313" key="4">
    <source>
        <dbReference type="EMBL" id="KAL3534046.1"/>
    </source>
</evidence>
<sequence length="133" mass="15342">MAFGQWQRSNYVRIQGNGLTIGNHKRSKINRDGKKDVVIITEKMLSQKNVESMLFKGKKLAERSNLEKLEYFGGELIKEQEWRKSSSCVLPPVFIYKHYSSSSSSSSSSPLDRHLPLLYQPFLPLVNYVLILY</sequence>
<keyword evidence="3" id="KW-0442">Lipid degradation</keyword>
<evidence type="ECO:0000256" key="1">
    <source>
        <dbReference type="ARBA" id="ARBA00010240"/>
    </source>
</evidence>
<dbReference type="Proteomes" id="UP001630127">
    <property type="component" value="Unassembled WGS sequence"/>
</dbReference>
<dbReference type="EMBL" id="JBJUIK010000003">
    <property type="protein sequence ID" value="KAL3534046.1"/>
    <property type="molecule type" value="Genomic_DNA"/>
</dbReference>
<evidence type="ECO:0000313" key="5">
    <source>
        <dbReference type="Proteomes" id="UP001630127"/>
    </source>
</evidence>
<name>A0ABD3AS78_9GENT</name>
<organism evidence="4 5">
    <name type="scientific">Cinchona calisaya</name>
    <dbReference type="NCBI Taxonomy" id="153742"/>
    <lineage>
        <taxon>Eukaryota</taxon>
        <taxon>Viridiplantae</taxon>
        <taxon>Streptophyta</taxon>
        <taxon>Embryophyta</taxon>
        <taxon>Tracheophyta</taxon>
        <taxon>Spermatophyta</taxon>
        <taxon>Magnoliopsida</taxon>
        <taxon>eudicotyledons</taxon>
        <taxon>Gunneridae</taxon>
        <taxon>Pentapetalae</taxon>
        <taxon>asterids</taxon>
        <taxon>lamiids</taxon>
        <taxon>Gentianales</taxon>
        <taxon>Rubiaceae</taxon>
        <taxon>Cinchonoideae</taxon>
        <taxon>Cinchoneae</taxon>
        <taxon>Cinchona</taxon>
    </lineage>
</organism>
<dbReference type="PANTHER" id="PTHR32241:SF12">
    <property type="entry name" value="OS03G0784100 PROTEIN"/>
    <property type="match status" value="1"/>
</dbReference>
<evidence type="ECO:0000256" key="2">
    <source>
        <dbReference type="ARBA" id="ARBA00022801"/>
    </source>
</evidence>
<proteinExistence type="inferred from homology"/>
<reference evidence="4 5" key="1">
    <citation type="submission" date="2024-11" db="EMBL/GenBank/DDBJ databases">
        <title>A near-complete genome assembly of Cinchona calisaya.</title>
        <authorList>
            <person name="Lian D.C."/>
            <person name="Zhao X.W."/>
            <person name="Wei L."/>
        </authorList>
    </citation>
    <scope>NUCLEOTIDE SEQUENCE [LARGE SCALE GENOMIC DNA]</scope>
    <source>
        <tissue evidence="4">Nenye</tissue>
    </source>
</reference>
<keyword evidence="2" id="KW-0378">Hydrolase</keyword>
<evidence type="ECO:0000256" key="3">
    <source>
        <dbReference type="ARBA" id="ARBA00022963"/>
    </source>
</evidence>
<gene>
    <name evidence="4" type="ORF">ACH5RR_007567</name>
</gene>
<keyword evidence="3" id="KW-0443">Lipid metabolism</keyword>
<comment type="similarity">
    <text evidence="1">Belongs to the patatin family.</text>
</comment>
<comment type="caution">
    <text evidence="4">The sequence shown here is derived from an EMBL/GenBank/DDBJ whole genome shotgun (WGS) entry which is preliminary data.</text>
</comment>
<dbReference type="AlphaFoldDB" id="A0ABD3AS78"/>